<evidence type="ECO:0000256" key="6">
    <source>
        <dbReference type="RuleBase" id="RU003870"/>
    </source>
</evidence>
<dbReference type="EMBL" id="NOZQ01000084">
    <property type="protein sequence ID" value="OYD16150.1"/>
    <property type="molecule type" value="Genomic_DNA"/>
</dbReference>
<protein>
    <recommendedName>
        <fullName evidence="4">Large ribosomal subunit protein uL6</fullName>
    </recommendedName>
</protein>
<evidence type="ECO:0000256" key="4">
    <source>
        <dbReference type="HAMAP-Rule" id="MF_01365"/>
    </source>
</evidence>
<dbReference type="InterPro" id="IPR002358">
    <property type="entry name" value="Ribosomal_uL6_CS"/>
</dbReference>
<dbReference type="PRINTS" id="PR00059">
    <property type="entry name" value="RIBOSOMALL6"/>
</dbReference>
<proteinExistence type="inferred from homology"/>
<evidence type="ECO:0000313" key="9">
    <source>
        <dbReference type="Proteomes" id="UP000215215"/>
    </source>
</evidence>
<dbReference type="GO" id="GO:0019843">
    <property type="term" value="F:rRNA binding"/>
    <property type="evidence" value="ECO:0007669"/>
    <property type="project" value="UniProtKB-UniRule"/>
</dbReference>
<dbReference type="PANTHER" id="PTHR11655">
    <property type="entry name" value="60S/50S RIBOSOMAL PROTEIN L6/L9"/>
    <property type="match status" value="1"/>
</dbReference>
<dbReference type="NCBIfam" id="TIGR03654">
    <property type="entry name" value="L6_bact"/>
    <property type="match status" value="1"/>
</dbReference>
<dbReference type="InterPro" id="IPR036789">
    <property type="entry name" value="Ribosomal_uL6-like_a/b-dom_sf"/>
</dbReference>
<evidence type="ECO:0000313" key="8">
    <source>
        <dbReference type="EMBL" id="OYD16150.1"/>
    </source>
</evidence>
<dbReference type="PROSITE" id="PS00525">
    <property type="entry name" value="RIBOSOMAL_L6_1"/>
    <property type="match status" value="1"/>
</dbReference>
<dbReference type="GO" id="GO:0002181">
    <property type="term" value="P:cytoplasmic translation"/>
    <property type="evidence" value="ECO:0007669"/>
    <property type="project" value="TreeGrafter"/>
</dbReference>
<organism evidence="8 9">
    <name type="scientific">candidate division WOR-3 bacterium JGI_Cruoil_03_44_89</name>
    <dbReference type="NCBI Taxonomy" id="1973748"/>
    <lineage>
        <taxon>Bacteria</taxon>
        <taxon>Bacteria division WOR-3</taxon>
    </lineage>
</organism>
<keyword evidence="2 4" id="KW-0689">Ribosomal protein</keyword>
<comment type="similarity">
    <text evidence="1 4 5">Belongs to the universal ribosomal protein uL6 family.</text>
</comment>
<keyword evidence="4 6" id="KW-0694">RNA-binding</keyword>
<reference evidence="8 9" key="1">
    <citation type="submission" date="2017-07" db="EMBL/GenBank/DDBJ databases">
        <title>Recovery of genomes from metagenomes via a dereplication, aggregation, and scoring strategy.</title>
        <authorList>
            <person name="Sieber C.M."/>
            <person name="Probst A.J."/>
            <person name="Sharrar A."/>
            <person name="Thomas B.C."/>
            <person name="Hess M."/>
            <person name="Tringe S.G."/>
            <person name="Banfield J.F."/>
        </authorList>
    </citation>
    <scope>NUCLEOTIDE SEQUENCE [LARGE SCALE GENOMIC DNA]</scope>
    <source>
        <strain evidence="8">JGI_Cruoil_03_44_89</strain>
    </source>
</reference>
<keyword evidence="3 4" id="KW-0687">Ribonucleoprotein</keyword>
<dbReference type="HAMAP" id="MF_01365_B">
    <property type="entry name" value="Ribosomal_uL6_B"/>
    <property type="match status" value="1"/>
</dbReference>
<evidence type="ECO:0000256" key="2">
    <source>
        <dbReference type="ARBA" id="ARBA00022980"/>
    </source>
</evidence>
<dbReference type="InterPro" id="IPR000702">
    <property type="entry name" value="Ribosomal_uL6-like"/>
</dbReference>
<dbReference type="Gene3D" id="3.90.930.12">
    <property type="entry name" value="Ribosomal protein L6, alpha-beta domain"/>
    <property type="match status" value="2"/>
</dbReference>
<gene>
    <name evidence="4" type="primary">rplF</name>
    <name evidence="8" type="ORF">CH333_04170</name>
</gene>
<accession>A0A235BUP7</accession>
<evidence type="ECO:0000259" key="7">
    <source>
        <dbReference type="Pfam" id="PF00347"/>
    </source>
</evidence>
<keyword evidence="4 6" id="KW-0699">rRNA-binding</keyword>
<dbReference type="AlphaFoldDB" id="A0A235BUP7"/>
<dbReference type="GO" id="GO:0003735">
    <property type="term" value="F:structural constituent of ribosome"/>
    <property type="evidence" value="ECO:0007669"/>
    <property type="project" value="UniProtKB-UniRule"/>
</dbReference>
<dbReference type="Proteomes" id="UP000215215">
    <property type="component" value="Unassembled WGS sequence"/>
</dbReference>
<comment type="function">
    <text evidence="4 6">This protein binds to the 23S rRNA, and is important in its secondary structure. It is located near the subunit interface in the base of the L7/L12 stalk, and near the tRNA binding site of the peptidyltransferase center.</text>
</comment>
<dbReference type="PIRSF" id="PIRSF002162">
    <property type="entry name" value="Ribosomal_L6"/>
    <property type="match status" value="1"/>
</dbReference>
<feature type="domain" description="Large ribosomal subunit protein uL6 alpha-beta" evidence="7">
    <location>
        <begin position="11"/>
        <end position="82"/>
    </location>
</feature>
<dbReference type="InterPro" id="IPR019906">
    <property type="entry name" value="Ribosomal_uL6_bac-type"/>
</dbReference>
<evidence type="ECO:0000256" key="3">
    <source>
        <dbReference type="ARBA" id="ARBA00023274"/>
    </source>
</evidence>
<comment type="caution">
    <text evidence="8">The sequence shown here is derived from an EMBL/GenBank/DDBJ whole genome shotgun (WGS) entry which is preliminary data.</text>
</comment>
<evidence type="ECO:0000256" key="1">
    <source>
        <dbReference type="ARBA" id="ARBA00009356"/>
    </source>
</evidence>
<dbReference type="FunFam" id="3.90.930.12:FF:000001">
    <property type="entry name" value="50S ribosomal protein L6"/>
    <property type="match status" value="1"/>
</dbReference>
<dbReference type="SUPFAM" id="SSF56053">
    <property type="entry name" value="Ribosomal protein L6"/>
    <property type="match status" value="2"/>
</dbReference>
<name>A0A235BUP7_UNCW3</name>
<dbReference type="PANTHER" id="PTHR11655:SF14">
    <property type="entry name" value="LARGE RIBOSOMAL SUBUNIT PROTEIN UL6M"/>
    <property type="match status" value="1"/>
</dbReference>
<feature type="domain" description="Large ribosomal subunit protein uL6 alpha-beta" evidence="7">
    <location>
        <begin position="90"/>
        <end position="164"/>
    </location>
</feature>
<dbReference type="InterPro" id="IPR020040">
    <property type="entry name" value="Ribosomal_uL6_a/b-dom"/>
</dbReference>
<sequence>MSKIGKKPIPIPDGVKVEIAGNRVKICGPNGCLSRKFHPDFDILEKDGNIIVHPKKEPCFLQPHYGLTRALLANMVKGISEGYSKVLEIIGVGYKAKMSGETLELSLGFSRPIVYRPPDGVKIEVPDPRRIVVKGIDKELVGNTASTIRDFKPPEPYKGKGIKYEGEYVRRKQGKRAVSTGI</sequence>
<evidence type="ECO:0000256" key="5">
    <source>
        <dbReference type="RuleBase" id="RU003869"/>
    </source>
</evidence>
<dbReference type="Pfam" id="PF00347">
    <property type="entry name" value="Ribosomal_L6"/>
    <property type="match status" value="2"/>
</dbReference>
<dbReference type="GO" id="GO:0022625">
    <property type="term" value="C:cytosolic large ribosomal subunit"/>
    <property type="evidence" value="ECO:0007669"/>
    <property type="project" value="UniProtKB-UniRule"/>
</dbReference>
<comment type="subunit">
    <text evidence="4">Part of the 50S ribosomal subunit.</text>
</comment>